<evidence type="ECO:0000256" key="1">
    <source>
        <dbReference type="SAM" id="MobiDB-lite"/>
    </source>
</evidence>
<dbReference type="PANTHER" id="PTHR36399">
    <property type="entry name" value="PHOTOSYNTHETIC NDH SUBUNIT OF SUBCOMPLEX B 5, CHLOROPLASTIC"/>
    <property type="match status" value="1"/>
</dbReference>
<dbReference type="GO" id="GO:0009507">
    <property type="term" value="C:chloroplast"/>
    <property type="evidence" value="ECO:0007669"/>
    <property type="project" value="InterPro"/>
</dbReference>
<feature type="region of interest" description="Disordered" evidence="1">
    <location>
        <begin position="1"/>
        <end position="22"/>
    </location>
</feature>
<keyword evidence="4" id="KW-1185">Reference proteome</keyword>
<dbReference type="PANTHER" id="PTHR36399:SF1">
    <property type="entry name" value="PHOTOSYNTHETIC NDH SUBUNIT OF SUBCOMPLEX B 5, CHLOROPLASTIC"/>
    <property type="match status" value="1"/>
</dbReference>
<dbReference type="InterPro" id="IPR034569">
    <property type="entry name" value="PNSB5"/>
</dbReference>
<organism evidence="3 4">
    <name type="scientific">Klebsormidium nitens</name>
    <name type="common">Green alga</name>
    <name type="synonym">Ulothrix nitens</name>
    <dbReference type="NCBI Taxonomy" id="105231"/>
    <lineage>
        <taxon>Eukaryota</taxon>
        <taxon>Viridiplantae</taxon>
        <taxon>Streptophyta</taxon>
        <taxon>Klebsormidiophyceae</taxon>
        <taxon>Klebsormidiales</taxon>
        <taxon>Klebsormidiaceae</taxon>
        <taxon>Klebsormidium</taxon>
    </lineage>
</organism>
<accession>A0A0U9I7R8</accession>
<keyword evidence="2" id="KW-1133">Transmembrane helix</keyword>
<dbReference type="Proteomes" id="UP000054558">
    <property type="component" value="Unassembled WGS sequence"/>
</dbReference>
<sequence length="154" mass="17528">MAGHGHGHEEKPKEPEFKPKGWYEKDIPEYRANYSTAGEGEPFEFGIEDGHHTWHEGDDGEFMDEVKKAMDDSGAPTGIPAFLALSFLPGLFTMIFLGIDDTYWLMFTGVWTVAYAAFQMAKPATELNFEPTRYARVYDAPKAEPWSEERLDRI</sequence>
<protein>
    <submittedName>
        <fullName evidence="3">Uncharacterized protein</fullName>
    </submittedName>
</protein>
<dbReference type="EMBL" id="DF237284">
    <property type="protein sequence ID" value="GAQ87153.1"/>
    <property type="molecule type" value="Genomic_DNA"/>
</dbReference>
<evidence type="ECO:0000256" key="2">
    <source>
        <dbReference type="SAM" id="Phobius"/>
    </source>
</evidence>
<keyword evidence="2" id="KW-0472">Membrane</keyword>
<gene>
    <name evidence="3" type="ORF">KFL_003350030</name>
</gene>
<reference evidence="3 4" key="1">
    <citation type="journal article" date="2014" name="Nat. Commun.">
        <title>Klebsormidium flaccidum genome reveals primary factors for plant terrestrial adaptation.</title>
        <authorList>
            <person name="Hori K."/>
            <person name="Maruyama F."/>
            <person name="Fujisawa T."/>
            <person name="Togashi T."/>
            <person name="Yamamoto N."/>
            <person name="Seo M."/>
            <person name="Sato S."/>
            <person name="Yamada T."/>
            <person name="Mori H."/>
            <person name="Tajima N."/>
            <person name="Moriyama T."/>
            <person name="Ikeuchi M."/>
            <person name="Watanabe M."/>
            <person name="Wada H."/>
            <person name="Kobayashi K."/>
            <person name="Saito M."/>
            <person name="Masuda T."/>
            <person name="Sasaki-Sekimoto Y."/>
            <person name="Mashiguchi K."/>
            <person name="Awai K."/>
            <person name="Shimojima M."/>
            <person name="Masuda S."/>
            <person name="Iwai M."/>
            <person name="Nobusawa T."/>
            <person name="Narise T."/>
            <person name="Kondo S."/>
            <person name="Saito H."/>
            <person name="Sato R."/>
            <person name="Murakawa M."/>
            <person name="Ihara Y."/>
            <person name="Oshima-Yamada Y."/>
            <person name="Ohtaka K."/>
            <person name="Satoh M."/>
            <person name="Sonobe K."/>
            <person name="Ishii M."/>
            <person name="Ohtani R."/>
            <person name="Kanamori-Sato M."/>
            <person name="Honoki R."/>
            <person name="Miyazaki D."/>
            <person name="Mochizuki H."/>
            <person name="Umetsu J."/>
            <person name="Higashi K."/>
            <person name="Shibata D."/>
            <person name="Kamiya Y."/>
            <person name="Sato N."/>
            <person name="Nakamura Y."/>
            <person name="Tabata S."/>
            <person name="Ida S."/>
            <person name="Kurokawa K."/>
            <person name="Ohta H."/>
        </authorList>
    </citation>
    <scope>NUCLEOTIDE SEQUENCE [LARGE SCALE GENOMIC DNA]</scope>
    <source>
        <strain evidence="3 4">NIES-2285</strain>
    </source>
</reference>
<keyword evidence="2" id="KW-0812">Transmembrane</keyword>
<dbReference type="AlphaFoldDB" id="A0A0U9I7R8"/>
<evidence type="ECO:0000313" key="3">
    <source>
        <dbReference type="EMBL" id="GAQ87153.1"/>
    </source>
</evidence>
<dbReference type="STRING" id="105231.A0A0U9I7R8"/>
<name>A0A0U9I7R8_KLENI</name>
<dbReference type="GO" id="GO:0006979">
    <property type="term" value="P:response to oxidative stress"/>
    <property type="evidence" value="ECO:0007669"/>
    <property type="project" value="InterPro"/>
</dbReference>
<evidence type="ECO:0000313" key="4">
    <source>
        <dbReference type="Proteomes" id="UP000054558"/>
    </source>
</evidence>
<dbReference type="OrthoDB" id="1925600at2759"/>
<proteinExistence type="predicted"/>
<feature type="transmembrane region" description="Helical" evidence="2">
    <location>
        <begin position="77"/>
        <end position="97"/>
    </location>
</feature>